<proteinExistence type="predicted"/>
<reference evidence="1" key="1">
    <citation type="submission" date="2014-05" db="EMBL/GenBank/DDBJ databases">
        <authorList>
            <person name="Chronopoulou M."/>
        </authorList>
    </citation>
    <scope>NUCLEOTIDE SEQUENCE</scope>
    <source>
        <tissue evidence="1">Whole organism</tissue>
    </source>
</reference>
<protein>
    <submittedName>
        <fullName evidence="1">Uncharacterized protein</fullName>
    </submittedName>
</protein>
<accession>A0A0K2VJG0</accession>
<organism evidence="1">
    <name type="scientific">Lepeophtheirus salmonis</name>
    <name type="common">Salmon louse</name>
    <name type="synonym">Caligus salmonis</name>
    <dbReference type="NCBI Taxonomy" id="72036"/>
    <lineage>
        <taxon>Eukaryota</taxon>
        <taxon>Metazoa</taxon>
        <taxon>Ecdysozoa</taxon>
        <taxon>Arthropoda</taxon>
        <taxon>Crustacea</taxon>
        <taxon>Multicrustacea</taxon>
        <taxon>Hexanauplia</taxon>
        <taxon>Copepoda</taxon>
        <taxon>Siphonostomatoida</taxon>
        <taxon>Caligidae</taxon>
        <taxon>Lepeophtheirus</taxon>
    </lineage>
</organism>
<sequence>MDTKHLWVEVKITNEVRIWTFTAVAGGQISLFNNGITHYICIYIYIYYKQTYITMLSIFGISP</sequence>
<dbReference type="EMBL" id="HACA01033233">
    <property type="protein sequence ID" value="CDW50594.1"/>
    <property type="molecule type" value="Transcribed_RNA"/>
</dbReference>
<dbReference type="AlphaFoldDB" id="A0A0K2VJG0"/>
<name>A0A0K2VJG0_LEPSM</name>
<evidence type="ECO:0000313" key="1">
    <source>
        <dbReference type="EMBL" id="CDW50594.1"/>
    </source>
</evidence>